<keyword evidence="1" id="KW-1133">Transmembrane helix</keyword>
<keyword evidence="3" id="KW-1185">Reference proteome</keyword>
<dbReference type="Proteomes" id="UP000001940">
    <property type="component" value="Chromosome I"/>
</dbReference>
<organism evidence="2 3">
    <name type="scientific">Caenorhabditis elegans</name>
    <dbReference type="NCBI Taxonomy" id="6239"/>
    <lineage>
        <taxon>Eukaryota</taxon>
        <taxon>Metazoa</taxon>
        <taxon>Ecdysozoa</taxon>
        <taxon>Nematoda</taxon>
        <taxon>Chromadorea</taxon>
        <taxon>Rhabditida</taxon>
        <taxon>Rhabditina</taxon>
        <taxon>Rhabditomorpha</taxon>
        <taxon>Rhabditoidea</taxon>
        <taxon>Rhabditidae</taxon>
        <taxon>Peloderinae</taxon>
        <taxon>Caenorhabditis</taxon>
    </lineage>
</organism>
<keyword evidence="1" id="KW-0812">Transmembrane</keyword>
<proteinExistence type="predicted"/>
<name>B0M0N1_CAEEL</name>
<dbReference type="Bgee" id="WBGene00077546">
    <property type="expression patterns" value="Expressed in embryo and 3 other cell types or tissues"/>
</dbReference>
<dbReference type="EMBL" id="BX284601">
    <property type="protein sequence ID" value="CAP72360.2"/>
    <property type="molecule type" value="Genomic_DNA"/>
</dbReference>
<evidence type="ECO:0000256" key="1">
    <source>
        <dbReference type="SAM" id="Phobius"/>
    </source>
</evidence>
<feature type="transmembrane region" description="Helical" evidence="1">
    <location>
        <begin position="6"/>
        <end position="27"/>
    </location>
</feature>
<dbReference type="CTD" id="6418610"/>
<protein>
    <submittedName>
        <fullName evidence="2">Uncharacterized protein</fullName>
    </submittedName>
</protein>
<accession>B0M0N1</accession>
<dbReference type="PaxDb" id="6239-C01A2.9"/>
<evidence type="ECO:0000313" key="3">
    <source>
        <dbReference type="Proteomes" id="UP000001940"/>
    </source>
</evidence>
<keyword evidence="1" id="KW-0472">Membrane</keyword>
<sequence>MLIFHPIIILYSITMLFCQLIIDVLVVHHFVGRRIPPAGQVVAIIEETDSEENTEE</sequence>
<dbReference type="AlphaFoldDB" id="B0M0N1"/>
<dbReference type="WormBase" id="C01A2.9">
    <property type="protein sequence ID" value="CE45328"/>
    <property type="gene ID" value="WBGene00077546"/>
</dbReference>
<dbReference type="KEGG" id="cel:CELE_C01A2.9"/>
<dbReference type="RefSeq" id="NP_001122412.2">
    <property type="nucleotide sequence ID" value="NM_001128940.3"/>
</dbReference>
<evidence type="ECO:0000313" key="2">
    <source>
        <dbReference type="EMBL" id="CAP72360.2"/>
    </source>
</evidence>
<dbReference type="SMR" id="B0M0N1"/>
<reference evidence="2 3" key="1">
    <citation type="journal article" date="1998" name="Science">
        <title>Genome sequence of the nematode C. elegans: a platform for investigating biology.</title>
        <authorList>
            <consortium name="The C. elegans sequencing consortium"/>
            <person name="Sulson J.E."/>
            <person name="Waterston R."/>
        </authorList>
    </citation>
    <scope>NUCLEOTIDE SEQUENCE [LARGE SCALE GENOMIC DNA]</scope>
    <source>
        <strain evidence="2 3">Bristol N2</strain>
    </source>
</reference>
<dbReference type="InParanoid" id="B0M0N1"/>
<dbReference type="HOGENOM" id="CLU_3016176_0_0_1"/>
<dbReference type="AGR" id="WB:WBGene00077546"/>
<evidence type="ECO:0000313" key="4">
    <source>
        <dbReference type="WormBase" id="C01A2.9"/>
    </source>
</evidence>
<gene>
    <name evidence="2 4" type="ORF">C01A2.9</name>
    <name evidence="2" type="ORF">CELE_C01A2.9</name>
</gene>
<dbReference type="UCSC" id="C01A2.9">
    <property type="organism name" value="c. elegans"/>
</dbReference>
<dbReference type="GeneID" id="6418610"/>